<reference evidence="5 6" key="1">
    <citation type="journal article" date="2018" name="Mol. Plant">
        <title>The genome of Artemisia annua provides insight into the evolution of Asteraceae family and artemisinin biosynthesis.</title>
        <authorList>
            <person name="Shen Q."/>
            <person name="Zhang L."/>
            <person name="Liao Z."/>
            <person name="Wang S."/>
            <person name="Yan T."/>
            <person name="Shi P."/>
            <person name="Liu M."/>
            <person name="Fu X."/>
            <person name="Pan Q."/>
            <person name="Wang Y."/>
            <person name="Lv Z."/>
            <person name="Lu X."/>
            <person name="Zhang F."/>
            <person name="Jiang W."/>
            <person name="Ma Y."/>
            <person name="Chen M."/>
            <person name="Hao X."/>
            <person name="Li L."/>
            <person name="Tang Y."/>
            <person name="Lv G."/>
            <person name="Zhou Y."/>
            <person name="Sun X."/>
            <person name="Brodelius P.E."/>
            <person name="Rose J.K.C."/>
            <person name="Tang K."/>
        </authorList>
    </citation>
    <scope>NUCLEOTIDE SEQUENCE [LARGE SCALE GENOMIC DNA]</scope>
    <source>
        <strain evidence="6">cv. Huhao1</strain>
        <tissue evidence="5">Leaf</tissue>
    </source>
</reference>
<evidence type="ECO:0000256" key="1">
    <source>
        <dbReference type="ARBA" id="ARBA00022614"/>
    </source>
</evidence>
<evidence type="ECO:0000256" key="2">
    <source>
        <dbReference type="ARBA" id="ARBA00022737"/>
    </source>
</evidence>
<dbReference type="EMBL" id="PKPP01004183">
    <property type="protein sequence ID" value="PWA65623.1"/>
    <property type="molecule type" value="Genomic_DNA"/>
</dbReference>
<dbReference type="Proteomes" id="UP000245207">
    <property type="component" value="Unassembled WGS sequence"/>
</dbReference>
<dbReference type="Pfam" id="PF07714">
    <property type="entry name" value="PK_Tyr_Ser-Thr"/>
    <property type="match status" value="2"/>
</dbReference>
<proteinExistence type="predicted"/>
<keyword evidence="6" id="KW-1185">Reference proteome</keyword>
<dbReference type="GO" id="GO:0005524">
    <property type="term" value="F:ATP binding"/>
    <property type="evidence" value="ECO:0007669"/>
    <property type="project" value="InterPro"/>
</dbReference>
<evidence type="ECO:0000313" key="6">
    <source>
        <dbReference type="Proteomes" id="UP000245207"/>
    </source>
</evidence>
<accession>A0A2U1MWI2</accession>
<name>A0A2U1MWI2_ARTAN</name>
<dbReference type="STRING" id="35608.A0A2U1MWI2"/>
<dbReference type="PROSITE" id="PS50011">
    <property type="entry name" value="PROTEIN_KINASE_DOM"/>
    <property type="match status" value="1"/>
</dbReference>
<feature type="domain" description="Protein kinase" evidence="4">
    <location>
        <begin position="11"/>
        <end position="233"/>
    </location>
</feature>
<dbReference type="OrthoDB" id="1681843at2759"/>
<keyword evidence="1" id="KW-0433">Leucine-rich repeat</keyword>
<dbReference type="GO" id="GO:0004672">
    <property type="term" value="F:protein kinase activity"/>
    <property type="evidence" value="ECO:0007669"/>
    <property type="project" value="InterPro"/>
</dbReference>
<dbReference type="InterPro" id="IPR000719">
    <property type="entry name" value="Prot_kinase_dom"/>
</dbReference>
<gene>
    <name evidence="5" type="ORF">CTI12_AA334100</name>
</gene>
<dbReference type="InterPro" id="IPR001245">
    <property type="entry name" value="Ser-Thr/Tyr_kinase_cat_dom"/>
</dbReference>
<keyword evidence="3" id="KW-0325">Glycoprotein</keyword>
<evidence type="ECO:0000313" key="5">
    <source>
        <dbReference type="EMBL" id="PWA65623.1"/>
    </source>
</evidence>
<keyword evidence="2" id="KW-0677">Repeat</keyword>
<dbReference type="GO" id="GO:0033612">
    <property type="term" value="F:receptor serine/threonine kinase binding"/>
    <property type="evidence" value="ECO:0007669"/>
    <property type="project" value="TreeGrafter"/>
</dbReference>
<protein>
    <recommendedName>
        <fullName evidence="4">Protein kinase domain-containing protein</fullName>
    </recommendedName>
</protein>
<evidence type="ECO:0000259" key="4">
    <source>
        <dbReference type="PROSITE" id="PS50011"/>
    </source>
</evidence>
<dbReference type="PANTHER" id="PTHR48056:SF44">
    <property type="entry name" value="RECEPTOR PROTEIN KINASE CLAVATA1"/>
    <property type="match status" value="1"/>
</dbReference>
<sequence>MPQVEDILECLKDENLMGKGGAGIVYRGSMANGIDVAIKRLIGRNHGFDAEIHTLGKIRHMHIVRLLGYVSNRENKLLIYEYMSHGSLGEILHGSKGAYLQWETRVCIHIKEYAYTLKVDEKSDMYSFGVVLLELIAGKKPVGEFSDGVDIVRWVRETISEHTEPSDEVAVLAVLDTRVKGYPLASVVNVFKVAMICVDDESTARPTMREVVHMLTHPPEIASATAMPAHSLI</sequence>
<dbReference type="InterPro" id="IPR050647">
    <property type="entry name" value="Plant_LRR-RLKs"/>
</dbReference>
<comment type="caution">
    <text evidence="5">The sequence shown here is derived from an EMBL/GenBank/DDBJ whole genome shotgun (WGS) entry which is preliminary data.</text>
</comment>
<dbReference type="PANTHER" id="PTHR48056">
    <property type="entry name" value="LRR RECEPTOR-LIKE SERINE/THREONINE-PROTEIN KINASE-RELATED"/>
    <property type="match status" value="1"/>
</dbReference>
<dbReference type="InterPro" id="IPR011009">
    <property type="entry name" value="Kinase-like_dom_sf"/>
</dbReference>
<organism evidence="5 6">
    <name type="scientific">Artemisia annua</name>
    <name type="common">Sweet wormwood</name>
    <dbReference type="NCBI Taxonomy" id="35608"/>
    <lineage>
        <taxon>Eukaryota</taxon>
        <taxon>Viridiplantae</taxon>
        <taxon>Streptophyta</taxon>
        <taxon>Embryophyta</taxon>
        <taxon>Tracheophyta</taxon>
        <taxon>Spermatophyta</taxon>
        <taxon>Magnoliopsida</taxon>
        <taxon>eudicotyledons</taxon>
        <taxon>Gunneridae</taxon>
        <taxon>Pentapetalae</taxon>
        <taxon>asterids</taxon>
        <taxon>campanulids</taxon>
        <taxon>Asterales</taxon>
        <taxon>Asteraceae</taxon>
        <taxon>Asteroideae</taxon>
        <taxon>Anthemideae</taxon>
        <taxon>Artemisiinae</taxon>
        <taxon>Artemisia</taxon>
    </lineage>
</organism>
<evidence type="ECO:0000256" key="3">
    <source>
        <dbReference type="ARBA" id="ARBA00023180"/>
    </source>
</evidence>
<dbReference type="AlphaFoldDB" id="A0A2U1MWI2"/>
<dbReference type="SUPFAM" id="SSF56112">
    <property type="entry name" value="Protein kinase-like (PK-like)"/>
    <property type="match status" value="1"/>
</dbReference>
<dbReference type="Gene3D" id="1.10.510.10">
    <property type="entry name" value="Transferase(Phosphotransferase) domain 1"/>
    <property type="match status" value="2"/>
</dbReference>